<dbReference type="GO" id="GO:0005886">
    <property type="term" value="C:plasma membrane"/>
    <property type="evidence" value="ECO:0007669"/>
    <property type="project" value="UniProtKB-SubCell"/>
</dbReference>
<feature type="coiled-coil region" evidence="11">
    <location>
        <begin position="66"/>
        <end position="107"/>
    </location>
</feature>
<evidence type="ECO:0000256" key="12">
    <source>
        <dbReference type="SAM" id="MobiDB-lite"/>
    </source>
</evidence>
<keyword evidence="14" id="KW-1185">Reference proteome</keyword>
<dbReference type="GO" id="GO:0015031">
    <property type="term" value="P:protein transport"/>
    <property type="evidence" value="ECO:0007669"/>
    <property type="project" value="UniProtKB-KW"/>
</dbReference>
<comment type="subcellular location">
    <subcellularLocation>
        <location evidence="1">Cell membrane</location>
        <topology evidence="1">Peripheral membrane protein</topology>
        <orientation evidence="1">Cytoplasmic side</orientation>
    </subcellularLocation>
</comment>
<dbReference type="Proteomes" id="UP000555728">
    <property type="component" value="Unassembled WGS sequence"/>
</dbReference>
<keyword evidence="13" id="KW-0969">Cilium</keyword>
<keyword evidence="11" id="KW-0175">Coiled coil</keyword>
<evidence type="ECO:0000256" key="5">
    <source>
        <dbReference type="ARBA" id="ARBA00022475"/>
    </source>
</evidence>
<sequence length="150" mass="17268">MAKGDLHTVIRLNKLEIDELRRQLGVLHQEEAALQAEDRRLDADLARESGHVDAHPEAAFTFPGYLAAHRQRKDALAQALADLRQRIERMRDDLAELYRTRKTYELAQEARDARTARERARKDQAVLDEIGLTMHRRRRAEDGEDDPGGH</sequence>
<accession>A0A7W6S2I6</accession>
<evidence type="ECO:0000256" key="2">
    <source>
        <dbReference type="ARBA" id="ARBA00010004"/>
    </source>
</evidence>
<comment type="caution">
    <text evidence="13">The sequence shown here is derived from an EMBL/GenBank/DDBJ whole genome shotgun (WGS) entry which is preliminary data.</text>
</comment>
<keyword evidence="4" id="KW-0813">Transport</keyword>
<keyword evidence="8" id="KW-0653">Protein transport</keyword>
<keyword evidence="7" id="KW-1005">Bacterial flagellum biogenesis</keyword>
<evidence type="ECO:0000256" key="4">
    <source>
        <dbReference type="ARBA" id="ARBA00022448"/>
    </source>
</evidence>
<evidence type="ECO:0000256" key="7">
    <source>
        <dbReference type="ARBA" id="ARBA00022795"/>
    </source>
</evidence>
<keyword evidence="13" id="KW-0966">Cell projection</keyword>
<evidence type="ECO:0000256" key="10">
    <source>
        <dbReference type="ARBA" id="ARBA00023225"/>
    </source>
</evidence>
<keyword evidence="10" id="KW-1006">Bacterial flagellum protein export</keyword>
<keyword evidence="5" id="KW-1003">Cell membrane</keyword>
<dbReference type="GO" id="GO:0006935">
    <property type="term" value="P:chemotaxis"/>
    <property type="evidence" value="ECO:0007669"/>
    <property type="project" value="UniProtKB-KW"/>
</dbReference>
<organism evidence="13 14">
    <name type="scientific">Roseospira goensis</name>
    <dbReference type="NCBI Taxonomy" id="391922"/>
    <lineage>
        <taxon>Bacteria</taxon>
        <taxon>Pseudomonadati</taxon>
        <taxon>Pseudomonadota</taxon>
        <taxon>Alphaproteobacteria</taxon>
        <taxon>Rhodospirillales</taxon>
        <taxon>Rhodospirillaceae</taxon>
        <taxon>Roseospira</taxon>
    </lineage>
</organism>
<keyword evidence="6" id="KW-0145">Chemotaxis</keyword>
<keyword evidence="13" id="KW-0282">Flagellum</keyword>
<comment type="similarity">
    <text evidence="2">Belongs to the FliJ family.</text>
</comment>
<evidence type="ECO:0000256" key="8">
    <source>
        <dbReference type="ARBA" id="ARBA00022927"/>
    </source>
</evidence>
<keyword evidence="9" id="KW-0472">Membrane</keyword>
<dbReference type="AlphaFoldDB" id="A0A7W6S2I6"/>
<evidence type="ECO:0000313" key="14">
    <source>
        <dbReference type="Proteomes" id="UP000555728"/>
    </source>
</evidence>
<dbReference type="EMBL" id="JACIGI010000025">
    <property type="protein sequence ID" value="MBB4286989.1"/>
    <property type="molecule type" value="Genomic_DNA"/>
</dbReference>
<dbReference type="GO" id="GO:0044781">
    <property type="term" value="P:bacterial-type flagellum organization"/>
    <property type="evidence" value="ECO:0007669"/>
    <property type="project" value="UniProtKB-KW"/>
</dbReference>
<name>A0A7W6S2I6_9PROT</name>
<dbReference type="GO" id="GO:0071973">
    <property type="term" value="P:bacterial-type flagellum-dependent cell motility"/>
    <property type="evidence" value="ECO:0007669"/>
    <property type="project" value="InterPro"/>
</dbReference>
<dbReference type="InterPro" id="IPR012823">
    <property type="entry name" value="Flagell_FliJ"/>
</dbReference>
<protein>
    <recommendedName>
        <fullName evidence="3">Flagellar FliJ protein</fullName>
    </recommendedName>
</protein>
<reference evidence="13 14" key="1">
    <citation type="submission" date="2020-08" db="EMBL/GenBank/DDBJ databases">
        <title>Genome sequencing of Purple Non-Sulfur Bacteria from various extreme environments.</title>
        <authorList>
            <person name="Mayer M."/>
        </authorList>
    </citation>
    <scope>NUCLEOTIDE SEQUENCE [LARGE SCALE GENOMIC DNA]</scope>
    <source>
        <strain evidence="13 14">JA135</strain>
    </source>
</reference>
<evidence type="ECO:0000256" key="3">
    <source>
        <dbReference type="ARBA" id="ARBA00020392"/>
    </source>
</evidence>
<dbReference type="RefSeq" id="WP_184436317.1">
    <property type="nucleotide sequence ID" value="NZ_JACIGI010000025.1"/>
</dbReference>
<evidence type="ECO:0000256" key="6">
    <source>
        <dbReference type="ARBA" id="ARBA00022500"/>
    </source>
</evidence>
<proteinExistence type="inferred from homology"/>
<feature type="region of interest" description="Disordered" evidence="12">
    <location>
        <begin position="130"/>
        <end position="150"/>
    </location>
</feature>
<dbReference type="GO" id="GO:0009288">
    <property type="term" value="C:bacterial-type flagellum"/>
    <property type="evidence" value="ECO:0007669"/>
    <property type="project" value="InterPro"/>
</dbReference>
<evidence type="ECO:0000313" key="13">
    <source>
        <dbReference type="EMBL" id="MBB4286989.1"/>
    </source>
</evidence>
<gene>
    <name evidence="13" type="ORF">GGD88_002732</name>
</gene>
<dbReference type="Pfam" id="PF02050">
    <property type="entry name" value="FliJ"/>
    <property type="match status" value="1"/>
</dbReference>
<evidence type="ECO:0000256" key="11">
    <source>
        <dbReference type="SAM" id="Coils"/>
    </source>
</evidence>
<evidence type="ECO:0000256" key="9">
    <source>
        <dbReference type="ARBA" id="ARBA00023136"/>
    </source>
</evidence>
<dbReference type="InterPro" id="IPR053716">
    <property type="entry name" value="Flag_assembly_chemotaxis_eff"/>
</dbReference>
<dbReference type="Gene3D" id="1.10.287.1700">
    <property type="match status" value="1"/>
</dbReference>
<evidence type="ECO:0000256" key="1">
    <source>
        <dbReference type="ARBA" id="ARBA00004413"/>
    </source>
</evidence>